<name>A0A1X2F9V4_9MYCO</name>
<evidence type="ECO:0000313" key="3">
    <source>
        <dbReference type="Proteomes" id="UP000193964"/>
    </source>
</evidence>
<keyword evidence="1" id="KW-0812">Transmembrane</keyword>
<evidence type="ECO:0000256" key="1">
    <source>
        <dbReference type="SAM" id="Phobius"/>
    </source>
</evidence>
<dbReference type="EMBL" id="LQQA01000014">
    <property type="protein sequence ID" value="ORX15187.1"/>
    <property type="molecule type" value="Genomic_DNA"/>
</dbReference>
<proteinExistence type="predicted"/>
<keyword evidence="1" id="KW-1133">Transmembrane helix</keyword>
<keyword evidence="1" id="KW-0472">Membrane</keyword>
<feature type="transmembrane region" description="Helical" evidence="1">
    <location>
        <begin position="6"/>
        <end position="25"/>
    </location>
</feature>
<accession>A0A1X2F9V4</accession>
<comment type="caution">
    <text evidence="2">The sequence shown here is derived from an EMBL/GenBank/DDBJ whole genome shotgun (WGS) entry which is preliminary data.</text>
</comment>
<dbReference type="Proteomes" id="UP000193964">
    <property type="component" value="Unassembled WGS sequence"/>
</dbReference>
<dbReference type="RefSeq" id="WP_085144854.1">
    <property type="nucleotide sequence ID" value="NZ_JACKUA010000048.1"/>
</dbReference>
<dbReference type="AlphaFoldDB" id="A0A1X2F9V4"/>
<evidence type="ECO:0000313" key="2">
    <source>
        <dbReference type="EMBL" id="ORX15187.1"/>
    </source>
</evidence>
<reference evidence="2 3" key="1">
    <citation type="submission" date="2016-01" db="EMBL/GenBank/DDBJ databases">
        <title>The new phylogeny of the genus Mycobacterium.</title>
        <authorList>
            <person name="Tarcisio F."/>
            <person name="Conor M."/>
            <person name="Antonella G."/>
            <person name="Elisabetta G."/>
            <person name="Giulia F.S."/>
            <person name="Sara T."/>
            <person name="Anna F."/>
            <person name="Clotilde B."/>
            <person name="Roberto B."/>
            <person name="Veronica D.S."/>
            <person name="Fabio R."/>
            <person name="Monica P."/>
            <person name="Olivier J."/>
            <person name="Enrico T."/>
            <person name="Nicola S."/>
        </authorList>
    </citation>
    <scope>NUCLEOTIDE SEQUENCE [LARGE SCALE GENOMIC DNA]</scope>
    <source>
        <strain evidence="2 3">ATCC 700010</strain>
    </source>
</reference>
<protein>
    <recommendedName>
        <fullName evidence="4">Exported or membrane protein</fullName>
    </recommendedName>
</protein>
<organism evidence="2 3">
    <name type="scientific">Mycolicibacterium wolinskyi</name>
    <dbReference type="NCBI Taxonomy" id="59750"/>
    <lineage>
        <taxon>Bacteria</taxon>
        <taxon>Bacillati</taxon>
        <taxon>Actinomycetota</taxon>
        <taxon>Actinomycetes</taxon>
        <taxon>Mycobacteriales</taxon>
        <taxon>Mycobacteriaceae</taxon>
        <taxon>Mycolicibacterium</taxon>
    </lineage>
</organism>
<sequence>MNNVNWWLMALSFVLGLVLTLALTVRRVKREVPVYGALGRRPETGGGAATLTGADDATTRLPKVGTPGAAAAGVAAAGGAAAAGAAKLSGRGTDDEPYGAGSIRTAAATTAPAGYTIKGNEDSMLYHSPESPSYKQTVAEIWFRDADTAERAGFARWDSARGGAGAAGAAGAAGVAGVAKLASTGETGQAAQAEPPTVVEEAPYGVNSVRVSGRGTPAGYTIKGNEDSMLYHSPESPSYKQTIAEIWFRDEESAQAAGFARWDSGKSQRGR</sequence>
<gene>
    <name evidence="2" type="ORF">AWC31_24480</name>
</gene>
<evidence type="ECO:0008006" key="4">
    <source>
        <dbReference type="Google" id="ProtNLM"/>
    </source>
</evidence>